<dbReference type="Proteomes" id="UP000612808">
    <property type="component" value="Unassembled WGS sequence"/>
</dbReference>
<protein>
    <recommendedName>
        <fullName evidence="4">Peptidase inhibitor family I36</fullName>
    </recommendedName>
</protein>
<dbReference type="RefSeq" id="WP_203660636.1">
    <property type="nucleotide sequence ID" value="NZ_BAAAZM010000011.1"/>
</dbReference>
<feature type="chain" id="PRO_5039651122" description="Peptidase inhibitor family I36" evidence="1">
    <location>
        <begin position="21"/>
        <end position="146"/>
    </location>
</feature>
<dbReference type="EMBL" id="BOMB01000024">
    <property type="protein sequence ID" value="GID13524.1"/>
    <property type="molecule type" value="Genomic_DNA"/>
</dbReference>
<evidence type="ECO:0000313" key="3">
    <source>
        <dbReference type="Proteomes" id="UP000612808"/>
    </source>
</evidence>
<dbReference type="AlphaFoldDB" id="A0A8J3JB43"/>
<evidence type="ECO:0000313" key="2">
    <source>
        <dbReference type="EMBL" id="GID13524.1"/>
    </source>
</evidence>
<sequence>MRFRTALAAGAVTVASAALALVPATGPAAATTTVCGTGYSYVDSYPLLDPNSTGPSAGTLYLYYNAGNGQNCAYTEATEWVGTAKWMGVRVSTDTDDGQDDTGNYKYYAGPVYVHARHTCVNLWGTVDSPDGRSAYHTDQNGVHCG</sequence>
<reference evidence="2" key="1">
    <citation type="submission" date="2021-01" db="EMBL/GenBank/DDBJ databases">
        <title>Whole genome shotgun sequence of Actinocatenispora rupis NBRC 107355.</title>
        <authorList>
            <person name="Komaki H."/>
            <person name="Tamura T."/>
        </authorList>
    </citation>
    <scope>NUCLEOTIDE SEQUENCE</scope>
    <source>
        <strain evidence="2">NBRC 107355</strain>
    </source>
</reference>
<proteinExistence type="predicted"/>
<name>A0A8J3JB43_9ACTN</name>
<keyword evidence="3" id="KW-1185">Reference proteome</keyword>
<feature type="signal peptide" evidence="1">
    <location>
        <begin position="1"/>
        <end position="20"/>
    </location>
</feature>
<comment type="caution">
    <text evidence="2">The sequence shown here is derived from an EMBL/GenBank/DDBJ whole genome shotgun (WGS) entry which is preliminary data.</text>
</comment>
<organism evidence="2 3">
    <name type="scientific">Actinocatenispora rupis</name>
    <dbReference type="NCBI Taxonomy" id="519421"/>
    <lineage>
        <taxon>Bacteria</taxon>
        <taxon>Bacillati</taxon>
        <taxon>Actinomycetota</taxon>
        <taxon>Actinomycetes</taxon>
        <taxon>Micromonosporales</taxon>
        <taxon>Micromonosporaceae</taxon>
        <taxon>Actinocatenispora</taxon>
    </lineage>
</organism>
<keyword evidence="1" id="KW-0732">Signal</keyword>
<evidence type="ECO:0000256" key="1">
    <source>
        <dbReference type="SAM" id="SignalP"/>
    </source>
</evidence>
<gene>
    <name evidence="2" type="ORF">Aru02nite_44130</name>
</gene>
<evidence type="ECO:0008006" key="4">
    <source>
        <dbReference type="Google" id="ProtNLM"/>
    </source>
</evidence>
<accession>A0A8J3JB43</accession>